<dbReference type="Pfam" id="PF00593">
    <property type="entry name" value="TonB_dep_Rec_b-barrel"/>
    <property type="match status" value="1"/>
</dbReference>
<dbReference type="SUPFAM" id="SSF56935">
    <property type="entry name" value="Porins"/>
    <property type="match status" value="1"/>
</dbReference>
<dbReference type="Gene3D" id="2.40.170.20">
    <property type="entry name" value="TonB-dependent receptor, beta-barrel domain"/>
    <property type="match status" value="1"/>
</dbReference>
<feature type="domain" description="TonB-dependent receptor plug" evidence="13">
    <location>
        <begin position="93"/>
        <end position="201"/>
    </location>
</feature>
<dbReference type="RefSeq" id="WP_232036674.1">
    <property type="nucleotide sequence ID" value="NZ_AP019389.1"/>
</dbReference>
<organism evidence="14 15">
    <name type="scientific">Qipengyuania flava</name>
    <dbReference type="NCBI Taxonomy" id="192812"/>
    <lineage>
        <taxon>Bacteria</taxon>
        <taxon>Pseudomonadati</taxon>
        <taxon>Pseudomonadota</taxon>
        <taxon>Alphaproteobacteria</taxon>
        <taxon>Sphingomonadales</taxon>
        <taxon>Erythrobacteraceae</taxon>
        <taxon>Qipengyuania</taxon>
    </lineage>
</organism>
<dbReference type="InterPro" id="IPR012910">
    <property type="entry name" value="Plug_dom"/>
</dbReference>
<dbReference type="GO" id="GO:0015889">
    <property type="term" value="P:cobalamin transport"/>
    <property type="evidence" value="ECO:0007669"/>
    <property type="project" value="TreeGrafter"/>
</dbReference>
<evidence type="ECO:0000259" key="12">
    <source>
        <dbReference type="Pfam" id="PF00593"/>
    </source>
</evidence>
<dbReference type="Gene3D" id="2.170.130.10">
    <property type="entry name" value="TonB-dependent receptor, plug domain"/>
    <property type="match status" value="1"/>
</dbReference>
<proteinExistence type="inferred from homology"/>
<evidence type="ECO:0000313" key="14">
    <source>
        <dbReference type="EMBL" id="BBI21232.1"/>
    </source>
</evidence>
<keyword evidence="6" id="KW-0406">Ion transport</keyword>
<evidence type="ECO:0000256" key="5">
    <source>
        <dbReference type="ARBA" id="ARBA00022729"/>
    </source>
</evidence>
<evidence type="ECO:0000256" key="10">
    <source>
        <dbReference type="PROSITE-ProRule" id="PRU01360"/>
    </source>
</evidence>
<dbReference type="InterPro" id="IPR039426">
    <property type="entry name" value="TonB-dep_rcpt-like"/>
</dbReference>
<evidence type="ECO:0000256" key="11">
    <source>
        <dbReference type="RuleBase" id="RU003357"/>
    </source>
</evidence>
<dbReference type="PROSITE" id="PS52016">
    <property type="entry name" value="TONB_DEPENDENT_REC_3"/>
    <property type="match status" value="1"/>
</dbReference>
<accession>A0A3T1CJV2</accession>
<keyword evidence="14" id="KW-0675">Receptor</keyword>
<evidence type="ECO:0000256" key="8">
    <source>
        <dbReference type="ARBA" id="ARBA00023136"/>
    </source>
</evidence>
<keyword evidence="3 10" id="KW-1134">Transmembrane beta strand</keyword>
<dbReference type="PANTHER" id="PTHR30069">
    <property type="entry name" value="TONB-DEPENDENT OUTER MEMBRANE RECEPTOR"/>
    <property type="match status" value="1"/>
</dbReference>
<dbReference type="CDD" id="cd01347">
    <property type="entry name" value="ligand_gated_channel"/>
    <property type="match status" value="1"/>
</dbReference>
<feature type="domain" description="TonB-dependent receptor-like beta-barrel" evidence="12">
    <location>
        <begin position="298"/>
        <end position="634"/>
    </location>
</feature>
<comment type="similarity">
    <text evidence="10 11">Belongs to the TonB-dependent receptor family.</text>
</comment>
<keyword evidence="15" id="KW-1185">Reference proteome</keyword>
<evidence type="ECO:0000256" key="4">
    <source>
        <dbReference type="ARBA" id="ARBA00022692"/>
    </source>
</evidence>
<dbReference type="Pfam" id="PF07715">
    <property type="entry name" value="Plug"/>
    <property type="match status" value="1"/>
</dbReference>
<dbReference type="InterPro" id="IPR037066">
    <property type="entry name" value="Plug_dom_sf"/>
</dbReference>
<dbReference type="GO" id="GO:0006811">
    <property type="term" value="P:monoatomic ion transport"/>
    <property type="evidence" value="ECO:0007669"/>
    <property type="project" value="UniProtKB-KW"/>
</dbReference>
<evidence type="ECO:0000256" key="2">
    <source>
        <dbReference type="ARBA" id="ARBA00022448"/>
    </source>
</evidence>
<dbReference type="InterPro" id="IPR036942">
    <property type="entry name" value="Beta-barrel_TonB_sf"/>
</dbReference>
<gene>
    <name evidence="14" type="ORF">EKJ_20790</name>
</gene>
<dbReference type="AlphaFoldDB" id="A0A3T1CJV2"/>
<evidence type="ECO:0000256" key="1">
    <source>
        <dbReference type="ARBA" id="ARBA00004571"/>
    </source>
</evidence>
<evidence type="ECO:0000256" key="7">
    <source>
        <dbReference type="ARBA" id="ARBA00023077"/>
    </source>
</evidence>
<evidence type="ECO:0000313" key="15">
    <source>
        <dbReference type="Proteomes" id="UP000290057"/>
    </source>
</evidence>
<keyword evidence="5" id="KW-0732">Signal</keyword>
<dbReference type="InterPro" id="IPR000531">
    <property type="entry name" value="Beta-barrel_TonB"/>
</dbReference>
<evidence type="ECO:0000259" key="13">
    <source>
        <dbReference type="Pfam" id="PF07715"/>
    </source>
</evidence>
<dbReference type="EMBL" id="AP019389">
    <property type="protein sequence ID" value="BBI21232.1"/>
    <property type="molecule type" value="Genomic_DNA"/>
</dbReference>
<comment type="subcellular location">
    <subcellularLocation>
        <location evidence="1 10">Cell outer membrane</location>
        <topology evidence="1 10">Multi-pass membrane protein</topology>
    </subcellularLocation>
</comment>
<keyword evidence="2 10" id="KW-0813">Transport</keyword>
<dbReference type="PANTHER" id="PTHR30069:SF53">
    <property type="entry name" value="COLICIN I RECEPTOR-RELATED"/>
    <property type="match status" value="1"/>
</dbReference>
<name>A0A3T1CJV2_9SPHN</name>
<protein>
    <submittedName>
        <fullName evidence="14">TonB-dependent receptor</fullName>
    </submittedName>
</protein>
<evidence type="ECO:0000256" key="3">
    <source>
        <dbReference type="ARBA" id="ARBA00022452"/>
    </source>
</evidence>
<evidence type="ECO:0000256" key="9">
    <source>
        <dbReference type="ARBA" id="ARBA00023237"/>
    </source>
</evidence>
<keyword evidence="8 10" id="KW-0472">Membrane</keyword>
<dbReference type="GO" id="GO:0009279">
    <property type="term" value="C:cell outer membrane"/>
    <property type="evidence" value="ECO:0007669"/>
    <property type="project" value="UniProtKB-SubCell"/>
</dbReference>
<evidence type="ECO:0000256" key="6">
    <source>
        <dbReference type="ARBA" id="ARBA00023065"/>
    </source>
</evidence>
<dbReference type="Proteomes" id="UP000290057">
    <property type="component" value="Chromosome"/>
</dbReference>
<keyword evidence="4 10" id="KW-0812">Transmembrane</keyword>
<reference evidence="14 15" key="1">
    <citation type="submission" date="2019-01" db="EMBL/GenBank/DDBJ databases">
        <title>Complete genome sequence of Erythrobacter flavus KJ5.</title>
        <authorList>
            <person name="Kanesaki Y."/>
            <person name="Brotosudarmo T."/>
            <person name="Moriuchi R."/>
            <person name="Awai K."/>
        </authorList>
    </citation>
    <scope>NUCLEOTIDE SEQUENCE [LARGE SCALE GENOMIC DNA]</scope>
    <source>
        <strain evidence="14 15">KJ5</strain>
    </source>
</reference>
<sequence length="660" mass="69553">MANADGAILLSPVMDGISFMIGGYVYKYLFFLTASAIPATAFAQSPSEQALAEIVERQDAEASDAPILATAAAVPPRAPSVITVTANGLGTDLRNTGQSVTVIDRAEIEAVQGADPARALNRVPGLSLSRSGGVGRVTSVNLRGASSDQLLVLIDGVRVADQASPAGGFDFGNLLLGTAGKIDVLRGSNSTIWGSEAVGGVIDVSTRTERGMSGSVEFGARDTLFASAAAGAGNDAVFFGLTGSWYETDGFSAAASGTEADGAQQFALGTTAFVNLTPSLELFAHGNFAEGEVEIDGFPAPTFVLADTEDTQKTTRYWGDVGLAYYGNDLTLRAAYSRSDTERVNRNGAGNETFASDGASQRLSLRGEYRVLGGLSLAFGGDHEWTEFETSFDTAAETEISGAYAQLGWVMGRLAAHAGGRVDDHEQFGTHVSFGGDVSYGFGRDWRVRASVGEGFKAPTLYQLLSFYGNTALEPEESTSYDLGIEKGQRGAGLHLALTGFRRDSDNLIGFGFTAGRPFGVYLNTARARAQGIEAEAGFDLARGLRIAGIYSYVDAEDRSSGLELARRPDHFGTIYADWASDFGLGLGADLRIVGPSWDNAANTNRLDGYELLDLRASFGIGDNLELFGRVENVFDTDYQTVVGYGTAGRSVFGGIRATM</sequence>
<keyword evidence="9 10" id="KW-0998">Cell outer membrane</keyword>
<keyword evidence="7 11" id="KW-0798">TonB box</keyword>